<dbReference type="InterPro" id="IPR027417">
    <property type="entry name" value="P-loop_NTPase"/>
</dbReference>
<comment type="caution">
    <text evidence="1">The sequence shown here is derived from an EMBL/GenBank/DDBJ whole genome shotgun (WGS) entry which is preliminary data.</text>
</comment>
<dbReference type="AlphaFoldDB" id="A0A1R1XDQ9"/>
<reference evidence="2" key="1">
    <citation type="submission" date="2017-01" db="EMBL/GenBank/DDBJ databases">
        <authorList>
            <person name="Wang Y."/>
            <person name="White M."/>
            <person name="Kvist S."/>
            <person name="Moncalvo J.-M."/>
        </authorList>
    </citation>
    <scope>NUCLEOTIDE SEQUENCE [LARGE SCALE GENOMIC DNA]</scope>
    <source>
        <strain evidence="2">ID-206-W2</strain>
    </source>
</reference>
<dbReference type="Proteomes" id="UP000187429">
    <property type="component" value="Unassembled WGS sequence"/>
</dbReference>
<keyword evidence="2" id="KW-1185">Reference proteome</keyword>
<evidence type="ECO:0000313" key="1">
    <source>
        <dbReference type="EMBL" id="OMJ12781.1"/>
    </source>
</evidence>
<dbReference type="SUPFAM" id="SSF52540">
    <property type="entry name" value="P-loop containing nucleoside triphosphate hydrolases"/>
    <property type="match status" value="1"/>
</dbReference>
<proteinExistence type="predicted"/>
<organism evidence="1 2">
    <name type="scientific">Smittium culicis</name>
    <dbReference type="NCBI Taxonomy" id="133412"/>
    <lineage>
        <taxon>Eukaryota</taxon>
        <taxon>Fungi</taxon>
        <taxon>Fungi incertae sedis</taxon>
        <taxon>Zoopagomycota</taxon>
        <taxon>Kickxellomycotina</taxon>
        <taxon>Harpellomycetes</taxon>
        <taxon>Harpellales</taxon>
        <taxon>Legeriomycetaceae</taxon>
        <taxon>Smittium</taxon>
    </lineage>
</organism>
<dbReference type="EMBL" id="LSSM01005392">
    <property type="protein sequence ID" value="OMJ12781.1"/>
    <property type="molecule type" value="Genomic_DNA"/>
</dbReference>
<evidence type="ECO:0000313" key="2">
    <source>
        <dbReference type="Proteomes" id="UP000187429"/>
    </source>
</evidence>
<accession>A0A1R1XDQ9</accession>
<name>A0A1R1XDQ9_9FUNG</name>
<gene>
    <name evidence="1" type="ORF">AYI69_g9268</name>
</gene>
<sequence>MMQKSTRKKRANNENVTVVQSKKNKFCIEIDEDTVSTLESNSIQNTNHNLAHSLAGNPGSLLNLIPTPILPKPVVSISANSLVTLLSNDVRSSAPVPVASRSSSNLISNPIKITGLEKFTQNQLYDMMARAMNTMKPGRNHEDFRLALDKFKDNMPKDAKNKLWVSIVDIIRYIFDSNVIQARLNNFRFYKVPELEYWNRHRRSLWLFGEPGLGKTSFAMTLFKKPLVVHSLIDMKNFLKYSYDGIIFKNISFLNRKDNVQRHLLGVEDGGYVKIPYTSISLPSGTPRVFTSSTKIFDISDLGIRWRIHFIRVNRDLKDTRSQTEIEKELDRYIHTDKFHPPADL</sequence>
<protein>
    <submittedName>
        <fullName evidence="1">Uncharacterized protein</fullName>
    </submittedName>
</protein>